<evidence type="ECO:0000256" key="4">
    <source>
        <dbReference type="ARBA" id="ARBA00023088"/>
    </source>
</evidence>
<dbReference type="EMBL" id="JBHSOJ010000027">
    <property type="protein sequence ID" value="MFC5631821.1"/>
    <property type="molecule type" value="Genomic_DNA"/>
</dbReference>
<reference evidence="9" key="1">
    <citation type="journal article" date="2019" name="Int. J. Syst. Evol. Microbiol.">
        <title>The Global Catalogue of Microorganisms (GCM) 10K type strain sequencing project: providing services to taxonomists for standard genome sequencing and annotation.</title>
        <authorList>
            <consortium name="The Broad Institute Genomics Platform"/>
            <consortium name="The Broad Institute Genome Sequencing Center for Infectious Disease"/>
            <person name="Wu L."/>
            <person name="Ma J."/>
        </authorList>
    </citation>
    <scope>NUCLEOTIDE SEQUENCE [LARGE SCALE GENOMIC DNA]</scope>
    <source>
        <strain evidence="9">DT43</strain>
    </source>
</reference>
<keyword evidence="2" id="KW-0964">Secreted</keyword>
<name>A0ABW0UE82_9STRE</name>
<gene>
    <name evidence="8" type="ORF">ACFPQ3_09710</name>
</gene>
<evidence type="ECO:0000313" key="9">
    <source>
        <dbReference type="Proteomes" id="UP001596110"/>
    </source>
</evidence>
<evidence type="ECO:0000259" key="6">
    <source>
        <dbReference type="Pfam" id="PF00746"/>
    </source>
</evidence>
<accession>A0ABW0UE82</accession>
<dbReference type="Proteomes" id="UP001596110">
    <property type="component" value="Unassembled WGS sequence"/>
</dbReference>
<feature type="non-terminal residue" evidence="8">
    <location>
        <position position="1"/>
    </location>
</feature>
<evidence type="ECO:0000256" key="1">
    <source>
        <dbReference type="ARBA" id="ARBA00022512"/>
    </source>
</evidence>
<keyword evidence="5" id="KW-1133">Transmembrane helix</keyword>
<evidence type="ECO:0000256" key="5">
    <source>
        <dbReference type="SAM" id="Phobius"/>
    </source>
</evidence>
<sequence length="102" mass="11026">ETEQAVWETVNTPVLENYTTTQTEIAEKTVSPDSADSVETVTYSLIKAAIAKSPINSESSLELSQLPKTGDKVSNLSIIGATLLASCSFLLINPKKDKKIRN</sequence>
<dbReference type="NCBIfam" id="TIGR01167">
    <property type="entry name" value="LPXTG_anchor"/>
    <property type="match status" value="1"/>
</dbReference>
<feature type="domain" description="Mub B2-like" evidence="7">
    <location>
        <begin position="3"/>
        <end position="44"/>
    </location>
</feature>
<proteinExistence type="predicted"/>
<dbReference type="Pfam" id="PF17966">
    <property type="entry name" value="Muc_B2"/>
    <property type="match status" value="1"/>
</dbReference>
<keyword evidence="1" id="KW-0134">Cell wall</keyword>
<evidence type="ECO:0000313" key="8">
    <source>
        <dbReference type="EMBL" id="MFC5631821.1"/>
    </source>
</evidence>
<feature type="transmembrane region" description="Helical" evidence="5">
    <location>
        <begin position="73"/>
        <end position="92"/>
    </location>
</feature>
<comment type="caution">
    <text evidence="8">The sequence shown here is derived from an EMBL/GenBank/DDBJ whole genome shotgun (WGS) entry which is preliminary data.</text>
</comment>
<evidence type="ECO:0000256" key="3">
    <source>
        <dbReference type="ARBA" id="ARBA00022729"/>
    </source>
</evidence>
<keyword evidence="4" id="KW-0572">Peptidoglycan-anchor</keyword>
<organism evidence="8 9">
    <name type="scientific">Streptococcus caledonicus</name>
    <dbReference type="NCBI Taxonomy" id="2614158"/>
    <lineage>
        <taxon>Bacteria</taxon>
        <taxon>Bacillati</taxon>
        <taxon>Bacillota</taxon>
        <taxon>Bacilli</taxon>
        <taxon>Lactobacillales</taxon>
        <taxon>Streptococcaceae</taxon>
        <taxon>Streptococcus</taxon>
    </lineage>
</organism>
<dbReference type="InterPro" id="IPR019931">
    <property type="entry name" value="LPXTG_anchor"/>
</dbReference>
<evidence type="ECO:0000259" key="7">
    <source>
        <dbReference type="Pfam" id="PF17966"/>
    </source>
</evidence>
<dbReference type="Pfam" id="PF00746">
    <property type="entry name" value="Gram_pos_anchor"/>
    <property type="match status" value="1"/>
</dbReference>
<protein>
    <submittedName>
        <fullName evidence="8">LPXTG cell wall anchor domain-containing protein</fullName>
    </submittedName>
</protein>
<dbReference type="RefSeq" id="WP_380434430.1">
    <property type="nucleotide sequence ID" value="NZ_JBHSOJ010000027.1"/>
</dbReference>
<keyword evidence="5" id="KW-0472">Membrane</keyword>
<keyword evidence="3" id="KW-0732">Signal</keyword>
<keyword evidence="5" id="KW-0812">Transmembrane</keyword>
<feature type="domain" description="Gram-positive cocci surface proteins LPxTG" evidence="6">
    <location>
        <begin position="64"/>
        <end position="98"/>
    </location>
</feature>
<evidence type="ECO:0000256" key="2">
    <source>
        <dbReference type="ARBA" id="ARBA00022525"/>
    </source>
</evidence>
<dbReference type="InterPro" id="IPR041495">
    <property type="entry name" value="Mub_B2"/>
</dbReference>
<dbReference type="Gene3D" id="2.60.40.4300">
    <property type="match status" value="1"/>
</dbReference>
<keyword evidence="9" id="KW-1185">Reference proteome</keyword>